<gene>
    <name evidence="1" type="ORF">M9H77_15067</name>
</gene>
<reference evidence="2" key="1">
    <citation type="journal article" date="2023" name="Nat. Plants">
        <title>Single-cell RNA sequencing provides a high-resolution roadmap for understanding the multicellular compartmentation of specialized metabolism.</title>
        <authorList>
            <person name="Sun S."/>
            <person name="Shen X."/>
            <person name="Li Y."/>
            <person name="Li Y."/>
            <person name="Wang S."/>
            <person name="Li R."/>
            <person name="Zhang H."/>
            <person name="Shen G."/>
            <person name="Guo B."/>
            <person name="Wei J."/>
            <person name="Xu J."/>
            <person name="St-Pierre B."/>
            <person name="Chen S."/>
            <person name="Sun C."/>
        </authorList>
    </citation>
    <scope>NUCLEOTIDE SEQUENCE [LARGE SCALE GENOMIC DNA]</scope>
</reference>
<protein>
    <submittedName>
        <fullName evidence="1">Uncharacterized protein</fullName>
    </submittedName>
</protein>
<organism evidence="1 2">
    <name type="scientific">Catharanthus roseus</name>
    <name type="common">Madagascar periwinkle</name>
    <name type="synonym">Vinca rosea</name>
    <dbReference type="NCBI Taxonomy" id="4058"/>
    <lineage>
        <taxon>Eukaryota</taxon>
        <taxon>Viridiplantae</taxon>
        <taxon>Streptophyta</taxon>
        <taxon>Embryophyta</taxon>
        <taxon>Tracheophyta</taxon>
        <taxon>Spermatophyta</taxon>
        <taxon>Magnoliopsida</taxon>
        <taxon>eudicotyledons</taxon>
        <taxon>Gunneridae</taxon>
        <taxon>Pentapetalae</taxon>
        <taxon>asterids</taxon>
        <taxon>lamiids</taxon>
        <taxon>Gentianales</taxon>
        <taxon>Apocynaceae</taxon>
        <taxon>Rauvolfioideae</taxon>
        <taxon>Vinceae</taxon>
        <taxon>Catharanthinae</taxon>
        <taxon>Catharanthus</taxon>
    </lineage>
</organism>
<dbReference type="Proteomes" id="UP001060085">
    <property type="component" value="Linkage Group LG03"/>
</dbReference>
<dbReference type="EMBL" id="CM044703">
    <property type="protein sequence ID" value="KAI5674703.1"/>
    <property type="molecule type" value="Genomic_DNA"/>
</dbReference>
<keyword evidence="2" id="KW-1185">Reference proteome</keyword>
<proteinExistence type="predicted"/>
<evidence type="ECO:0000313" key="2">
    <source>
        <dbReference type="Proteomes" id="UP001060085"/>
    </source>
</evidence>
<sequence>MKENGAHHLPLFETKAAKVRAAYAFFASTVLLGIFFIWVYRLIYIPKTGEPGRWVWIGMFISELLFTFYWLCTQSVRLNVVSQFPFKERLSLRYEDKLPGVDVFVCTADPKIEPPVLVINTVLSAMAYNYPSEKLSIYLSDDGGSDLMFYALFEASEFAKYWLPFCKKFKVEPRAPAAYFSRNVDSHDSVLAQEWYRVEKLFVDMKSRIEKVAEQESVPKEIKEKHKGFREWNSGVAKNNHQSIVQILIDGRNPNSIDIDGCRLPTLVYLSREKRPQKSHNFKAGSMNALIRVSAEISNGPIILNLDCDMYSNDSDSIREALCFFMDEEKGYKTSYVQYPQRYYNINKNDTYSNIQRVVHEIELAGLGGCGAALYCGTGCFHRRASLCGQKFSEVNRNRNELYTINEKSSNRTVEELEEASNFLANCSFEDGTQWGKEMGLVYGFPVEDIVTGLSIQCRGWKSIYYNPRRYGFVGMAPISLEQCLVQFKRWCEGLFQIFISKYCPFIYGHGRINLSAQMGYCIYLLWAPLSFPTLYYVIAPALCLLHDVPLFPKVSSLWFIPFGYVFIARNAYSLIEALRCKETIKSWCNSQRMLLYKRTTSYFFALIDSILLQLGFSQTNFVITAKVDDDDDILNRYKNGIMEFGSNSIMFTIISTIALLNLLSLVVWGIFKKIIFLSSSSSASSLLCLQQQLPQIILCGLMVMINLPVYEALFFRTDKGRIPTSNQDEVPLFETQKFKGRLVYRLFATSIFIGIFFVLVYRVIQICRSLENGRWVLIGMLLAEIWFGFYWVLTQSARWSPVNRLTFPNRLSHRYEKKLPKVDVFVCTADPVIEPPIMVINTVLSVMAYDYPPENLSIYLSDDAGSELTFYALLEASIFSRNWLPFCKKFKVEPRSPAAYFESLPEISDSSHAQEFASIKKLYEEMENRIEVANKLGRISNKELHKGFAKWDSSVSRRNHDTILQKEKDIEGGTLPTLVYLAREKRPQHFHNFKAGAMNALIRVSSGISNAPVILNLDCDMHSNNSQAIRHALCFFMDEKNGHEIAFVQFPQKFKNVTKNDLYGNSMVVIGEVRTGLES</sequence>
<evidence type="ECO:0000313" key="1">
    <source>
        <dbReference type="EMBL" id="KAI5674703.1"/>
    </source>
</evidence>
<accession>A0ACC0BQ09</accession>
<name>A0ACC0BQ09_CATRO</name>
<comment type="caution">
    <text evidence="1">The sequence shown here is derived from an EMBL/GenBank/DDBJ whole genome shotgun (WGS) entry which is preliminary data.</text>
</comment>